<evidence type="ECO:0000313" key="1">
    <source>
        <dbReference type="EMBL" id="QSZ35747.1"/>
    </source>
</evidence>
<organism evidence="1 2">
    <name type="scientific">Monilinia vaccinii-corymbosi</name>
    <dbReference type="NCBI Taxonomy" id="61207"/>
    <lineage>
        <taxon>Eukaryota</taxon>
        <taxon>Fungi</taxon>
        <taxon>Dikarya</taxon>
        <taxon>Ascomycota</taxon>
        <taxon>Pezizomycotina</taxon>
        <taxon>Leotiomycetes</taxon>
        <taxon>Helotiales</taxon>
        <taxon>Sclerotiniaceae</taxon>
        <taxon>Monilinia</taxon>
    </lineage>
</organism>
<proteinExistence type="predicted"/>
<keyword evidence="2" id="KW-1185">Reference proteome</keyword>
<dbReference type="OrthoDB" id="2801544at2759"/>
<dbReference type="EMBL" id="CP063410">
    <property type="protein sequence ID" value="QSZ35747.1"/>
    <property type="molecule type" value="Genomic_DNA"/>
</dbReference>
<sequence>MAYKGCSCSCAPESGTSMATDNLHSPLPAAQILSTYVIILFSKDRFNKEARSVEGYVTPRHFKRLVTDEVHGFGNVTAGTTDATILIGFLHLDAR</sequence>
<reference evidence="1" key="1">
    <citation type="submission" date="2020-10" db="EMBL/GenBank/DDBJ databases">
        <title>Genome Sequence of Monilinia vaccinii-corymbosi Sheds Light on Mummy Berry Disease Infection of Blueberry and Mating Type.</title>
        <authorList>
            <person name="Yow A.G."/>
            <person name="Zhang Y."/>
            <person name="Bansal K."/>
            <person name="Eacker S.M."/>
            <person name="Sullivan S."/>
            <person name="Liachko I."/>
            <person name="Cubeta M.A."/>
            <person name="Rollins J.A."/>
            <person name="Ashrafi H."/>
        </authorList>
    </citation>
    <scope>NUCLEOTIDE SEQUENCE</scope>
    <source>
        <strain evidence="1">RL-1</strain>
    </source>
</reference>
<accession>A0A8A3PK18</accession>
<protein>
    <submittedName>
        <fullName evidence="1">Uncharacterized protein</fullName>
    </submittedName>
</protein>
<name>A0A8A3PK18_9HELO</name>
<dbReference type="Proteomes" id="UP000672032">
    <property type="component" value="Chromosome 6"/>
</dbReference>
<evidence type="ECO:0000313" key="2">
    <source>
        <dbReference type="Proteomes" id="UP000672032"/>
    </source>
</evidence>
<gene>
    <name evidence="1" type="ORF">DSL72_006869</name>
</gene>
<dbReference type="AlphaFoldDB" id="A0A8A3PK18"/>